<proteinExistence type="predicted"/>
<keyword evidence="1" id="KW-0472">Membrane</keyword>
<reference evidence="2 3" key="1">
    <citation type="submission" date="2018-06" db="EMBL/GenBank/DDBJ databases">
        <title>Genomic Encyclopedia of Type Strains, Phase III (KMG-III): the genomes of soil and plant-associated and newly described type strains.</title>
        <authorList>
            <person name="Whitman W."/>
        </authorList>
    </citation>
    <scope>NUCLEOTIDE SEQUENCE [LARGE SCALE GENOMIC DNA]</scope>
    <source>
        <strain evidence="2 3">CGMCC 4.7090</strain>
    </source>
</reference>
<comment type="caution">
    <text evidence="2">The sequence shown here is derived from an EMBL/GenBank/DDBJ whole genome shotgun (WGS) entry which is preliminary data.</text>
</comment>
<sequence length="352" mass="38471">MTDEHLDRQVRDADPYRPDLVARLEGAEQHLLEEIMSTPKLASVPLRRTLVRRLSAAVAAAAVIAVAVTASTLVRREPPEPYAGPVGLPGGSAGAISGWELDLKAAENLPRLLIDQPGWKATYVNGFDTENGSIRFEKDGRGLEMTWYPDQYYQSYYDDRLDVSAPEATTVAGRPADIFTYSASDFAVMLKAEGPTFVEMRTDAKWTRAAFDEILTHIVKVDAEAFLKALPPEIITPGDVRGEATKILADVPLPPNFDYASLDNGGANDPYQFAAAVTGRVTCDWIAEWKRADKAGDKAAVKEAAAALRTSHNWKVLKGMEEAGDYPEVLWEVADKVADGDVPDWYKDGLGC</sequence>
<organism evidence="2 3">
    <name type="scientific">Actinoplanes lutulentus</name>
    <dbReference type="NCBI Taxonomy" id="1287878"/>
    <lineage>
        <taxon>Bacteria</taxon>
        <taxon>Bacillati</taxon>
        <taxon>Actinomycetota</taxon>
        <taxon>Actinomycetes</taxon>
        <taxon>Micromonosporales</taxon>
        <taxon>Micromonosporaceae</taxon>
        <taxon>Actinoplanes</taxon>
    </lineage>
</organism>
<dbReference type="Proteomes" id="UP000249341">
    <property type="component" value="Unassembled WGS sequence"/>
</dbReference>
<protein>
    <submittedName>
        <fullName evidence="2">Uncharacterized protein</fullName>
    </submittedName>
</protein>
<keyword evidence="1" id="KW-1133">Transmembrane helix</keyword>
<name>A0A327ZK33_9ACTN</name>
<dbReference type="AlphaFoldDB" id="A0A327ZK33"/>
<evidence type="ECO:0000256" key="1">
    <source>
        <dbReference type="SAM" id="Phobius"/>
    </source>
</evidence>
<evidence type="ECO:0000313" key="3">
    <source>
        <dbReference type="Proteomes" id="UP000249341"/>
    </source>
</evidence>
<evidence type="ECO:0000313" key="2">
    <source>
        <dbReference type="EMBL" id="RAK43029.1"/>
    </source>
</evidence>
<feature type="transmembrane region" description="Helical" evidence="1">
    <location>
        <begin position="54"/>
        <end position="74"/>
    </location>
</feature>
<gene>
    <name evidence="2" type="ORF">B0I29_101159</name>
</gene>
<accession>A0A327ZK33</accession>
<dbReference type="EMBL" id="QLMJ01000001">
    <property type="protein sequence ID" value="RAK43029.1"/>
    <property type="molecule type" value="Genomic_DNA"/>
</dbReference>
<keyword evidence="3" id="KW-1185">Reference proteome</keyword>
<dbReference type="RefSeq" id="WP_111646847.1">
    <property type="nucleotide sequence ID" value="NZ_JACHWI010000001.1"/>
</dbReference>
<keyword evidence="1" id="KW-0812">Transmembrane</keyword>
<dbReference type="OrthoDB" id="3779668at2"/>